<dbReference type="OrthoDB" id="9793489at2"/>
<dbReference type="GO" id="GO:0016787">
    <property type="term" value="F:hydrolase activity"/>
    <property type="evidence" value="ECO:0007669"/>
    <property type="project" value="UniProtKB-KW"/>
</dbReference>
<keyword evidence="1" id="KW-0732">Signal</keyword>
<reference evidence="3 4" key="1">
    <citation type="submission" date="2019-02" db="EMBL/GenBank/DDBJ databases">
        <title>Pedobacter sp. RP-3-21 sp. nov., isolated from Arctic soil.</title>
        <authorList>
            <person name="Dahal R.H."/>
        </authorList>
    </citation>
    <scope>NUCLEOTIDE SEQUENCE [LARGE SCALE GENOMIC DNA]</scope>
    <source>
        <strain evidence="3 4">RP-3-21</strain>
    </source>
</reference>
<proteinExistence type="predicted"/>
<dbReference type="Proteomes" id="UP000293925">
    <property type="component" value="Unassembled WGS sequence"/>
</dbReference>
<keyword evidence="3" id="KW-0378">Hydrolase</keyword>
<dbReference type="InterPro" id="IPR050491">
    <property type="entry name" value="AmpC-like"/>
</dbReference>
<name>A0A4V2MQB2_9SPHI</name>
<dbReference type="SUPFAM" id="SSF56601">
    <property type="entry name" value="beta-lactamase/transpeptidase-like"/>
    <property type="match status" value="1"/>
</dbReference>
<dbReference type="InterPro" id="IPR012338">
    <property type="entry name" value="Beta-lactam/transpept-like"/>
</dbReference>
<dbReference type="Pfam" id="PF00144">
    <property type="entry name" value="Beta-lactamase"/>
    <property type="match status" value="1"/>
</dbReference>
<sequence length="349" mass="39913">MKSILIAFLLLLSINLFSQEIDKDKIDHYITYIENNNGGIGSLSIYRNGKEVYTRNFGQEKLINTDYNKDTKYQIASVTKMVTAILILKLVEKGELKLDDKLSDFYPEIPNSKKIIIKNLLEHTSGLGNFAVRNGAIWVTEKVSEKEIFEEIRKQGVSFEPNEKVAYSNSAYILLRMIIEKKYKKEYHKVVIQEIVKPLNLKNFASIKSNPTNTFKSYKFAENWNAIKDIEYSNVIGVGDIASTTEDLNIVINSLFQYKILKKETLESMKPTIGKEDWGRGLALFAYGDNLFFGHSGDVLGSHSRLIYNPKDNISLSYSTNGERVPTNIFVENLVSIIYNKEFKLPEIK</sequence>
<feature type="chain" id="PRO_5021021334" evidence="1">
    <location>
        <begin position="19"/>
        <end position="349"/>
    </location>
</feature>
<dbReference type="PANTHER" id="PTHR46825:SF9">
    <property type="entry name" value="BETA-LACTAMASE-RELATED DOMAIN-CONTAINING PROTEIN"/>
    <property type="match status" value="1"/>
</dbReference>
<dbReference type="Gene3D" id="3.40.710.10">
    <property type="entry name" value="DD-peptidase/beta-lactamase superfamily"/>
    <property type="match status" value="1"/>
</dbReference>
<protein>
    <submittedName>
        <fullName evidence="3">Class A beta-lactamase-related serine hydrolase</fullName>
    </submittedName>
</protein>
<feature type="signal peptide" evidence="1">
    <location>
        <begin position="1"/>
        <end position="18"/>
    </location>
</feature>
<dbReference type="PANTHER" id="PTHR46825">
    <property type="entry name" value="D-ALANYL-D-ALANINE-CARBOXYPEPTIDASE/ENDOPEPTIDASE AMPH"/>
    <property type="match status" value="1"/>
</dbReference>
<organism evidence="3 4">
    <name type="scientific">Pedobacter psychrodurus</name>
    <dbReference type="NCBI Taxonomy" id="2530456"/>
    <lineage>
        <taxon>Bacteria</taxon>
        <taxon>Pseudomonadati</taxon>
        <taxon>Bacteroidota</taxon>
        <taxon>Sphingobacteriia</taxon>
        <taxon>Sphingobacteriales</taxon>
        <taxon>Sphingobacteriaceae</taxon>
        <taxon>Pedobacter</taxon>
    </lineage>
</organism>
<evidence type="ECO:0000259" key="2">
    <source>
        <dbReference type="Pfam" id="PF00144"/>
    </source>
</evidence>
<dbReference type="EMBL" id="SJSO01000016">
    <property type="protein sequence ID" value="TCD23361.1"/>
    <property type="molecule type" value="Genomic_DNA"/>
</dbReference>
<evidence type="ECO:0000256" key="1">
    <source>
        <dbReference type="SAM" id="SignalP"/>
    </source>
</evidence>
<accession>A0A4V2MQB2</accession>
<evidence type="ECO:0000313" key="3">
    <source>
        <dbReference type="EMBL" id="TCD23361.1"/>
    </source>
</evidence>
<dbReference type="InterPro" id="IPR001466">
    <property type="entry name" value="Beta-lactam-related"/>
</dbReference>
<feature type="domain" description="Beta-lactamase-related" evidence="2">
    <location>
        <begin position="42"/>
        <end position="324"/>
    </location>
</feature>
<dbReference type="RefSeq" id="WP_131532289.1">
    <property type="nucleotide sequence ID" value="NZ_SJSO01000016.1"/>
</dbReference>
<dbReference type="AlphaFoldDB" id="A0A4V2MQB2"/>
<keyword evidence="4" id="KW-1185">Reference proteome</keyword>
<evidence type="ECO:0000313" key="4">
    <source>
        <dbReference type="Proteomes" id="UP000293925"/>
    </source>
</evidence>
<gene>
    <name evidence="3" type="ORF">EZ456_17295</name>
</gene>
<comment type="caution">
    <text evidence="3">The sequence shown here is derived from an EMBL/GenBank/DDBJ whole genome shotgun (WGS) entry which is preliminary data.</text>
</comment>